<comment type="caution">
    <text evidence="1">The sequence shown here is derived from an EMBL/GenBank/DDBJ whole genome shotgun (WGS) entry which is preliminary data.</text>
</comment>
<dbReference type="EMBL" id="JAJVCN010000005">
    <property type="protein sequence ID" value="MCE7011769.1"/>
    <property type="molecule type" value="Genomic_DNA"/>
</dbReference>
<keyword evidence="2" id="KW-1185">Reference proteome</keyword>
<dbReference type="RefSeq" id="WP_233734527.1">
    <property type="nucleotide sequence ID" value="NZ_JAJVCN010000005.1"/>
</dbReference>
<protein>
    <submittedName>
        <fullName evidence="1">Uncharacterized protein</fullName>
    </submittedName>
</protein>
<evidence type="ECO:0000313" key="1">
    <source>
        <dbReference type="EMBL" id="MCE7011769.1"/>
    </source>
</evidence>
<reference evidence="1 2" key="1">
    <citation type="submission" date="2021-12" db="EMBL/GenBank/DDBJ databases">
        <title>Genome sequence of Kibdelosporangium philippinense ATCC 49844.</title>
        <authorList>
            <person name="Fedorov E.A."/>
            <person name="Omeragic M."/>
            <person name="Shalygina K.F."/>
            <person name="Maclea K.S."/>
        </authorList>
    </citation>
    <scope>NUCLEOTIDE SEQUENCE [LARGE SCALE GENOMIC DNA]</scope>
    <source>
        <strain evidence="1 2">ATCC 49844</strain>
    </source>
</reference>
<evidence type="ECO:0000313" key="2">
    <source>
        <dbReference type="Proteomes" id="UP001521150"/>
    </source>
</evidence>
<dbReference type="Proteomes" id="UP001521150">
    <property type="component" value="Unassembled WGS sequence"/>
</dbReference>
<organism evidence="1 2">
    <name type="scientific">Kibdelosporangium philippinense</name>
    <dbReference type="NCBI Taxonomy" id="211113"/>
    <lineage>
        <taxon>Bacteria</taxon>
        <taxon>Bacillati</taxon>
        <taxon>Actinomycetota</taxon>
        <taxon>Actinomycetes</taxon>
        <taxon>Pseudonocardiales</taxon>
        <taxon>Pseudonocardiaceae</taxon>
        <taxon>Kibdelosporangium</taxon>
    </lineage>
</organism>
<accession>A0ABS8ZW13</accession>
<proteinExistence type="predicted"/>
<name>A0ABS8ZW13_9PSEU</name>
<gene>
    <name evidence="1" type="ORF">LWC34_54495</name>
</gene>
<sequence length="82" mass="8818">MVAPAEREFLARVARANQAMAAAALPVINGTLDAKDSRWLGAELIAIGEEFCRRANTPLDPSVNVIDGELVSTIDSPQRRLS</sequence>